<feature type="region of interest" description="Disordered" evidence="4">
    <location>
        <begin position="24"/>
        <end position="109"/>
    </location>
</feature>
<evidence type="ECO:0000256" key="3">
    <source>
        <dbReference type="ARBA" id="ARBA00023242"/>
    </source>
</evidence>
<proteinExistence type="inferred from homology"/>
<gene>
    <name evidence="6" type="ORF">CTRG_00734</name>
</gene>
<dbReference type="Pfam" id="PF02854">
    <property type="entry name" value="MIF4G"/>
    <property type="match status" value="1"/>
</dbReference>
<evidence type="ECO:0000313" key="6">
    <source>
        <dbReference type="EMBL" id="EER35995.1"/>
    </source>
</evidence>
<dbReference type="SUPFAM" id="SSF48371">
    <property type="entry name" value="ARM repeat"/>
    <property type="match status" value="1"/>
</dbReference>
<dbReference type="GO" id="GO:0042274">
    <property type="term" value="P:ribosomal small subunit biogenesis"/>
    <property type="evidence" value="ECO:0007669"/>
    <property type="project" value="TreeGrafter"/>
</dbReference>
<dbReference type="InterPro" id="IPR050781">
    <property type="entry name" value="CWC22_splicing_factor"/>
</dbReference>
<dbReference type="PANTHER" id="PTHR18034">
    <property type="entry name" value="CELL CYCLE CONTROL PROTEIN CWF22-RELATED"/>
    <property type="match status" value="1"/>
</dbReference>
<feature type="region of interest" description="Disordered" evidence="4">
    <location>
        <begin position="494"/>
        <end position="567"/>
    </location>
</feature>
<protein>
    <recommendedName>
        <fullName evidence="5">MI domain-containing protein</fullName>
    </recommendedName>
</protein>
<feature type="region of interest" description="Disordered" evidence="4">
    <location>
        <begin position="431"/>
        <end position="460"/>
    </location>
</feature>
<reference evidence="6 7" key="1">
    <citation type="journal article" date="2009" name="Nature">
        <title>Evolution of pathogenicity and sexual reproduction in eight Candida genomes.</title>
        <authorList>
            <person name="Butler G."/>
            <person name="Rasmussen M.D."/>
            <person name="Lin M.F."/>
            <person name="Santos M.A."/>
            <person name="Sakthikumar S."/>
            <person name="Munro C.A."/>
            <person name="Rheinbay E."/>
            <person name="Grabherr M."/>
            <person name="Forche A."/>
            <person name="Reedy J.L."/>
            <person name="Agrafioti I."/>
            <person name="Arnaud M.B."/>
            <person name="Bates S."/>
            <person name="Brown A.J."/>
            <person name="Brunke S."/>
            <person name="Costanzo M.C."/>
            <person name="Fitzpatrick D.A."/>
            <person name="de Groot P.W."/>
            <person name="Harris D."/>
            <person name="Hoyer L.L."/>
            <person name="Hube B."/>
            <person name="Klis F.M."/>
            <person name="Kodira C."/>
            <person name="Lennard N."/>
            <person name="Logue M.E."/>
            <person name="Martin R."/>
            <person name="Neiman A.M."/>
            <person name="Nikolaou E."/>
            <person name="Quail M.A."/>
            <person name="Quinn J."/>
            <person name="Santos M.C."/>
            <person name="Schmitzberger F.F."/>
            <person name="Sherlock G."/>
            <person name="Shah P."/>
            <person name="Silverstein K.A."/>
            <person name="Skrzypek M.S."/>
            <person name="Soll D."/>
            <person name="Staggs R."/>
            <person name="Stansfield I."/>
            <person name="Stumpf M.P."/>
            <person name="Sudbery P.E."/>
            <person name="Srikantha T."/>
            <person name="Zeng Q."/>
            <person name="Berman J."/>
            <person name="Berriman M."/>
            <person name="Heitman J."/>
            <person name="Gow N.A."/>
            <person name="Lorenz M.C."/>
            <person name="Birren B.W."/>
            <person name="Kellis M."/>
            <person name="Cuomo C.A."/>
        </authorList>
    </citation>
    <scope>NUCLEOTIDE SEQUENCE [LARGE SCALE GENOMIC DNA]</scope>
    <source>
        <strain evidence="7">ATCC MYA-3404 / T1</strain>
    </source>
</reference>
<name>C5M3U5_CANTT</name>
<evidence type="ECO:0000313" key="7">
    <source>
        <dbReference type="Proteomes" id="UP000002037"/>
    </source>
</evidence>
<feature type="region of interest" description="Disordered" evidence="4">
    <location>
        <begin position="256"/>
        <end position="419"/>
    </location>
</feature>
<dbReference type="PANTHER" id="PTHR18034:SF4">
    <property type="entry name" value="NUCLEOLAR MIF4G DOMAIN-CONTAINING PROTEIN 1"/>
    <property type="match status" value="1"/>
</dbReference>
<feature type="compositionally biased region" description="Acidic residues" evidence="4">
    <location>
        <begin position="509"/>
        <end position="537"/>
    </location>
</feature>
<evidence type="ECO:0000259" key="5">
    <source>
        <dbReference type="PROSITE" id="PS51366"/>
    </source>
</evidence>
<feature type="compositionally biased region" description="Acidic residues" evidence="4">
    <location>
        <begin position="552"/>
        <end position="561"/>
    </location>
</feature>
<dbReference type="RefSeq" id="XP_002545953.1">
    <property type="nucleotide sequence ID" value="XM_002545907.1"/>
</dbReference>
<dbReference type="KEGG" id="ctp:CTRG_00734"/>
<dbReference type="EMBL" id="GG692395">
    <property type="protein sequence ID" value="EER35995.1"/>
    <property type="molecule type" value="Genomic_DNA"/>
</dbReference>
<dbReference type="OrthoDB" id="361797at2759"/>
<keyword evidence="7" id="KW-1185">Reference proteome</keyword>
<feature type="region of interest" description="Disordered" evidence="4">
    <location>
        <begin position="125"/>
        <end position="243"/>
    </location>
</feature>
<feature type="compositionally biased region" description="Acidic residues" evidence="4">
    <location>
        <begin position="320"/>
        <end position="353"/>
    </location>
</feature>
<dbReference type="eggNOG" id="KOG2141">
    <property type="taxonomic scope" value="Eukaryota"/>
</dbReference>
<dbReference type="InterPro" id="IPR003891">
    <property type="entry name" value="Initiation_fac_eIF4g_MI"/>
</dbReference>
<dbReference type="AlphaFoldDB" id="C5M3U5"/>
<evidence type="ECO:0000256" key="4">
    <source>
        <dbReference type="SAM" id="MobiDB-lite"/>
    </source>
</evidence>
<dbReference type="SMART" id="SM00544">
    <property type="entry name" value="MA3"/>
    <property type="match status" value="1"/>
</dbReference>
<comment type="subcellular location">
    <subcellularLocation>
        <location evidence="1">Nucleus</location>
        <location evidence="1">Nucleolus</location>
    </subcellularLocation>
</comment>
<feature type="compositionally biased region" description="Acidic residues" evidence="4">
    <location>
        <begin position="228"/>
        <end position="243"/>
    </location>
</feature>
<dbReference type="Pfam" id="PF02847">
    <property type="entry name" value="MA3"/>
    <property type="match status" value="1"/>
</dbReference>
<dbReference type="HOGENOM" id="CLU_006786_2_0_1"/>
<dbReference type="InterPro" id="IPR003890">
    <property type="entry name" value="MIF4G-like_typ-3"/>
</dbReference>
<dbReference type="Gene3D" id="1.25.40.180">
    <property type="match status" value="1"/>
</dbReference>
<organism evidence="6 7">
    <name type="scientific">Candida tropicalis (strain ATCC MYA-3404 / T1)</name>
    <name type="common">Yeast</name>
    <dbReference type="NCBI Taxonomy" id="294747"/>
    <lineage>
        <taxon>Eukaryota</taxon>
        <taxon>Fungi</taxon>
        <taxon>Dikarya</taxon>
        <taxon>Ascomycota</taxon>
        <taxon>Saccharomycotina</taxon>
        <taxon>Pichiomycetes</taxon>
        <taxon>Debaryomycetaceae</taxon>
        <taxon>Candida/Lodderomyces clade</taxon>
        <taxon>Candida</taxon>
    </lineage>
</organism>
<comment type="similarity">
    <text evidence="2">Belongs to the CWC22 family.</text>
</comment>
<feature type="compositionally biased region" description="Basic and acidic residues" evidence="4">
    <location>
        <begin position="308"/>
        <end position="319"/>
    </location>
</feature>
<dbReference type="GeneID" id="8300578"/>
<feature type="compositionally biased region" description="Acidic residues" evidence="4">
    <location>
        <begin position="380"/>
        <end position="419"/>
    </location>
</feature>
<dbReference type="PROSITE" id="PS51366">
    <property type="entry name" value="MI"/>
    <property type="match status" value="1"/>
</dbReference>
<dbReference type="SMART" id="SM00543">
    <property type="entry name" value="MIF4G"/>
    <property type="match status" value="1"/>
</dbReference>
<dbReference type="STRING" id="294747.C5M3U5"/>
<feature type="compositionally biased region" description="Acidic residues" evidence="4">
    <location>
        <begin position="172"/>
        <end position="205"/>
    </location>
</feature>
<feature type="compositionally biased region" description="Basic and acidic residues" evidence="4">
    <location>
        <begin position="125"/>
        <end position="140"/>
    </location>
</feature>
<dbReference type="GO" id="GO:0003723">
    <property type="term" value="F:RNA binding"/>
    <property type="evidence" value="ECO:0007669"/>
    <property type="project" value="InterPro"/>
</dbReference>
<evidence type="ECO:0000256" key="1">
    <source>
        <dbReference type="ARBA" id="ARBA00004604"/>
    </source>
</evidence>
<keyword evidence="3" id="KW-0539">Nucleus</keyword>
<evidence type="ECO:0000256" key="2">
    <source>
        <dbReference type="ARBA" id="ARBA00006856"/>
    </source>
</evidence>
<dbReference type="InterPro" id="IPR016024">
    <property type="entry name" value="ARM-type_fold"/>
</dbReference>
<feature type="compositionally biased region" description="Basic and acidic residues" evidence="4">
    <location>
        <begin position="162"/>
        <end position="171"/>
    </location>
</feature>
<dbReference type="VEuPathDB" id="FungiDB:CTRG_00734"/>
<feature type="compositionally biased region" description="Basic and acidic residues" evidence="4">
    <location>
        <begin position="364"/>
        <end position="379"/>
    </location>
</feature>
<feature type="domain" description="MI" evidence="5">
    <location>
        <begin position="887"/>
        <end position="1029"/>
    </location>
</feature>
<feature type="compositionally biased region" description="Basic and acidic residues" evidence="4">
    <location>
        <begin position="262"/>
        <end position="273"/>
    </location>
</feature>
<dbReference type="Proteomes" id="UP000002037">
    <property type="component" value="Unassembled WGS sequence"/>
</dbReference>
<feature type="compositionally biased region" description="Acidic residues" evidence="4">
    <location>
        <begin position="274"/>
        <end position="296"/>
    </location>
</feature>
<sequence>MAKFKNDKDQNGMRLPSQLLEQINAKDAVEEDDERFTKFSNNSRGKKRKSDGNNQHLSRKEKRKQERELKKQKRIQTYNNNVVNHKKQEPVTQKNQNVNQKKKSIKEEDPLETLRKLKESKNLKSILKKDKKSEIQMVKEPEEEDPMEALRALKAKKNGNSKKSEVRIVKEDDLEEEEDDDDLSDFDDLEDIEDIEDEEDEIDPMEELRKLKGNNKQTSDIRIVKVDDLEDDELSDDFDDYDEVEEDPMEALKALKAKKNGKVSESEIRIVKEDDLDDDEISDDFEDDDEEEEDPMEALRKLKGNKKSSGDSDIRIVKEDDLDDDDLSEFDDDDDDDMESEKEEEEEDDEQDPMEALRALKAKKNGESTKSSEIRIVKEDDLDDDEVSDLGSEDEEEEVQSFDEGEDEDEEEFSELEEEEDLLAKLKALKDAKKKNKKDKKSEKEIYPLNPQLQSQFERDDEDIEYYAKKLGLKNGKKSKLSKIDDDDIIGGLLDGLDLDFDSDREQVQDDDEDDFNSDEFNEDFSGDDDDEELDSDGEPRVKENPYVAPGTEDDSNDLDSDSAKPQKYIPPALRRKMALEANTTPEVSEETLRLRKSIKGPLNKLSEANINTIVNELNTLYLSHPRQTLNEEITNIILDSIIQQGRLLDTFVYLHASVVVALYRLQGVEFGAHFIQTVIEKFETYNKESTKTKESSNIISLLSSVYLFQLISCKLLYDMIKELINNLDENNADLLLRLIRNSGNQMRSDDPSALKEIVLLINDKVNTLPRDSINTRTQFLIETISSLKNNKLKVVNEGNHQLSIRLKKFLGSINNNKFGDPIQVSLDDIHNVSTRGKWWLVGSAWKGHNSEESKKKDVDELAMNDILDNAEPNWMELAKSQRMNTDIRRAIFVSIMSANDYIDAVTKLDKLSLKRNQEREIPKVLIHCATMEPSWNPYYGVLANKLCDSHSLRKTFQFMLWDLIKELDGGSAGNRDNDDDDEDDFIGFDNDTGDEESKMKRILNLGRFYGFLLAQGTMPLHNLRTINFLTASNDTVLFLEVLLVSFLDQVGKKSQKNSIGAGLKKSKKSKEMFEQKFDDKILVERILKAKDQPTLLRGLQYFLQEKVKTSDITSGKKQKQRVSWGVDAMFDIIDEFLKETEDDY</sequence>
<dbReference type="GO" id="GO:0005730">
    <property type="term" value="C:nucleolus"/>
    <property type="evidence" value="ECO:0007669"/>
    <property type="project" value="UniProtKB-SubCell"/>
</dbReference>
<accession>C5M3U5</accession>